<evidence type="ECO:0000313" key="3">
    <source>
        <dbReference type="Proteomes" id="UP001501020"/>
    </source>
</evidence>
<name>A0ABP5K4P0_9ACTN</name>
<keyword evidence="3" id="KW-1185">Reference proteome</keyword>
<protein>
    <submittedName>
        <fullName evidence="2">Uncharacterized protein</fullName>
    </submittedName>
</protein>
<organism evidence="2 3">
    <name type="scientific">Actinomadura napierensis</name>
    <dbReference type="NCBI Taxonomy" id="267854"/>
    <lineage>
        <taxon>Bacteria</taxon>
        <taxon>Bacillati</taxon>
        <taxon>Actinomycetota</taxon>
        <taxon>Actinomycetes</taxon>
        <taxon>Streptosporangiales</taxon>
        <taxon>Thermomonosporaceae</taxon>
        <taxon>Actinomadura</taxon>
    </lineage>
</organism>
<dbReference type="EMBL" id="BAAAMR010000007">
    <property type="protein sequence ID" value="GAA2124917.1"/>
    <property type="molecule type" value="Genomic_DNA"/>
</dbReference>
<reference evidence="3" key="1">
    <citation type="journal article" date="2019" name="Int. J. Syst. Evol. Microbiol.">
        <title>The Global Catalogue of Microorganisms (GCM) 10K type strain sequencing project: providing services to taxonomists for standard genome sequencing and annotation.</title>
        <authorList>
            <consortium name="The Broad Institute Genomics Platform"/>
            <consortium name="The Broad Institute Genome Sequencing Center for Infectious Disease"/>
            <person name="Wu L."/>
            <person name="Ma J."/>
        </authorList>
    </citation>
    <scope>NUCLEOTIDE SEQUENCE [LARGE SCALE GENOMIC DNA]</scope>
    <source>
        <strain evidence="3">JCM 13850</strain>
    </source>
</reference>
<gene>
    <name evidence="2" type="ORF">GCM10009727_12820</name>
</gene>
<accession>A0ABP5K4P0</accession>
<sequence>MDEYYRVLESEECVPAGFARNPNVSVIPPMMLHEDEATAIHRGIDGISDGGVTSVTVPPDVADTDRRV</sequence>
<dbReference type="Proteomes" id="UP001501020">
    <property type="component" value="Unassembled WGS sequence"/>
</dbReference>
<feature type="region of interest" description="Disordered" evidence="1">
    <location>
        <begin position="49"/>
        <end position="68"/>
    </location>
</feature>
<proteinExistence type="predicted"/>
<evidence type="ECO:0000256" key="1">
    <source>
        <dbReference type="SAM" id="MobiDB-lite"/>
    </source>
</evidence>
<comment type="caution">
    <text evidence="2">The sequence shown here is derived from an EMBL/GenBank/DDBJ whole genome shotgun (WGS) entry which is preliminary data.</text>
</comment>
<dbReference type="RefSeq" id="WP_344262481.1">
    <property type="nucleotide sequence ID" value="NZ_BAAAMR010000007.1"/>
</dbReference>
<evidence type="ECO:0000313" key="2">
    <source>
        <dbReference type="EMBL" id="GAA2124917.1"/>
    </source>
</evidence>